<protein>
    <submittedName>
        <fullName evidence="1">Uncharacterized protein</fullName>
    </submittedName>
</protein>
<name>A0ABQ2FQN2_9DEIO</name>
<keyword evidence="2" id="KW-1185">Reference proteome</keyword>
<dbReference type="Proteomes" id="UP000604341">
    <property type="component" value="Unassembled WGS sequence"/>
</dbReference>
<sequence length="66" mass="7493">MPAGHSRSPLPPTGAFFTLPHGSLVHLDLVTRAWTPQWLRVSDERDMVPYRALQADLEPEDRTEAR</sequence>
<comment type="caution">
    <text evidence="1">The sequence shown here is derived from an EMBL/GenBank/DDBJ whole genome shotgun (WGS) entry which is preliminary data.</text>
</comment>
<reference evidence="2" key="1">
    <citation type="journal article" date="2019" name="Int. J. Syst. Evol. Microbiol.">
        <title>The Global Catalogue of Microorganisms (GCM) 10K type strain sequencing project: providing services to taxonomists for standard genome sequencing and annotation.</title>
        <authorList>
            <consortium name="The Broad Institute Genomics Platform"/>
            <consortium name="The Broad Institute Genome Sequencing Center for Infectious Disease"/>
            <person name="Wu L."/>
            <person name="Ma J."/>
        </authorList>
    </citation>
    <scope>NUCLEOTIDE SEQUENCE [LARGE SCALE GENOMIC DNA]</scope>
    <source>
        <strain evidence="2">JCM 19173</strain>
    </source>
</reference>
<evidence type="ECO:0000313" key="2">
    <source>
        <dbReference type="Proteomes" id="UP000604341"/>
    </source>
</evidence>
<evidence type="ECO:0000313" key="1">
    <source>
        <dbReference type="EMBL" id="GGL17480.1"/>
    </source>
</evidence>
<dbReference type="EMBL" id="BMPE01000025">
    <property type="protein sequence ID" value="GGL17480.1"/>
    <property type="molecule type" value="Genomic_DNA"/>
</dbReference>
<organism evidence="1 2">
    <name type="scientific">Deinococcus radiotolerans</name>
    <dbReference type="NCBI Taxonomy" id="1309407"/>
    <lineage>
        <taxon>Bacteria</taxon>
        <taxon>Thermotogati</taxon>
        <taxon>Deinococcota</taxon>
        <taxon>Deinococci</taxon>
        <taxon>Deinococcales</taxon>
        <taxon>Deinococcaceae</taxon>
        <taxon>Deinococcus</taxon>
    </lineage>
</organism>
<proteinExistence type="predicted"/>
<accession>A0ABQ2FQN2</accession>
<gene>
    <name evidence="1" type="ORF">GCM10010844_40380</name>
</gene>